<dbReference type="SFLD" id="SFLDG01086">
    <property type="entry name" value="elongater_protein-like"/>
    <property type="match status" value="1"/>
</dbReference>
<dbReference type="InterPro" id="IPR006638">
    <property type="entry name" value="Elp3/MiaA/NifB-like_rSAM"/>
</dbReference>
<evidence type="ECO:0000259" key="7">
    <source>
        <dbReference type="PROSITE" id="PS51918"/>
    </source>
</evidence>
<comment type="cofactor">
    <cofactor evidence="1">
        <name>[4Fe-4S] cluster</name>
        <dbReference type="ChEBI" id="CHEBI:49883"/>
    </cofactor>
</comment>
<dbReference type="PANTHER" id="PTHR11135">
    <property type="entry name" value="HISTONE ACETYLTRANSFERASE-RELATED"/>
    <property type="match status" value="1"/>
</dbReference>
<dbReference type="InterPro" id="IPR032432">
    <property type="entry name" value="Radical_SAM_C"/>
</dbReference>
<dbReference type="EMBL" id="LNQE01000207">
    <property type="protein sequence ID" value="KUG28557.1"/>
    <property type="molecule type" value="Genomic_DNA"/>
</dbReference>
<evidence type="ECO:0000256" key="2">
    <source>
        <dbReference type="ARBA" id="ARBA00022485"/>
    </source>
</evidence>
<keyword evidence="4" id="KW-0479">Metal-binding</keyword>
<evidence type="ECO:0000256" key="6">
    <source>
        <dbReference type="ARBA" id="ARBA00023014"/>
    </source>
</evidence>
<proteinExistence type="predicted"/>
<feature type="domain" description="Radical SAM core" evidence="7">
    <location>
        <begin position="13"/>
        <end position="262"/>
    </location>
</feature>
<accession>A0A0W8G609</accession>
<dbReference type="PROSITE" id="PS51918">
    <property type="entry name" value="RADICAL_SAM"/>
    <property type="match status" value="1"/>
</dbReference>
<dbReference type="GO" id="GO:0051539">
    <property type="term" value="F:4 iron, 4 sulfur cluster binding"/>
    <property type="evidence" value="ECO:0007669"/>
    <property type="project" value="UniProtKB-KW"/>
</dbReference>
<sequence>MRYRTLTTSCLRRLGRRARKIPLDAGFTCPNRDGTQSRGGCVFCNQSGSGTGLLHKGFDLRAQWDRLTAAFSGRPGAPLLWGYLQSFTGTHGPAKKLAAVLSAIAALPGIDGLCLGTRPDCLDAEKLDLLAAFPRPERRLEIGLQSACDATLVRIGRGHDAACFARAVQAAASRGLLVCAHVMAGLPGESPDDFLATVDFVASLPVHSIKLHNTLVVRHSRLAALWQAGGYQPMSRDEYISLAAAAIARLRADMVVERINADPAPGELLAPAWAADKSGLIRDIRQALADADSWQGKDRDAPDAMPQW</sequence>
<dbReference type="InterPro" id="IPR005911">
    <property type="entry name" value="YhcC-like"/>
</dbReference>
<evidence type="ECO:0000256" key="5">
    <source>
        <dbReference type="ARBA" id="ARBA00023004"/>
    </source>
</evidence>
<keyword evidence="6" id="KW-0411">Iron-sulfur</keyword>
<dbReference type="GO" id="GO:0003824">
    <property type="term" value="F:catalytic activity"/>
    <property type="evidence" value="ECO:0007669"/>
    <property type="project" value="InterPro"/>
</dbReference>
<reference evidence="8" key="1">
    <citation type="journal article" date="2015" name="Proc. Natl. Acad. Sci. U.S.A.">
        <title>Networks of energetic and metabolic interactions define dynamics in microbial communities.</title>
        <authorList>
            <person name="Embree M."/>
            <person name="Liu J.K."/>
            <person name="Al-Bassam M.M."/>
            <person name="Zengler K."/>
        </authorList>
    </citation>
    <scope>NUCLEOTIDE SEQUENCE</scope>
</reference>
<protein>
    <submittedName>
        <fullName evidence="8">Putative fe-s oxidoreductase</fullName>
    </submittedName>
</protein>
<dbReference type="GO" id="GO:0046872">
    <property type="term" value="F:metal ion binding"/>
    <property type="evidence" value="ECO:0007669"/>
    <property type="project" value="UniProtKB-KW"/>
</dbReference>
<name>A0A0W8G609_9ZZZZ</name>
<keyword evidence="3" id="KW-0949">S-adenosyl-L-methionine</keyword>
<evidence type="ECO:0000256" key="1">
    <source>
        <dbReference type="ARBA" id="ARBA00001966"/>
    </source>
</evidence>
<dbReference type="InterPro" id="IPR058240">
    <property type="entry name" value="rSAM_sf"/>
</dbReference>
<comment type="caution">
    <text evidence="8">The sequence shown here is derived from an EMBL/GenBank/DDBJ whole genome shotgun (WGS) entry which is preliminary data.</text>
</comment>
<dbReference type="SUPFAM" id="SSF102114">
    <property type="entry name" value="Radical SAM enzymes"/>
    <property type="match status" value="1"/>
</dbReference>
<dbReference type="NCBIfam" id="TIGR01212">
    <property type="entry name" value="TIGR01212 family radical SAM protein"/>
    <property type="match status" value="1"/>
</dbReference>
<evidence type="ECO:0000313" key="8">
    <source>
        <dbReference type="EMBL" id="KUG28557.1"/>
    </source>
</evidence>
<dbReference type="Gene3D" id="3.80.30.20">
    <property type="entry name" value="tm_1862 like domain"/>
    <property type="match status" value="1"/>
</dbReference>
<evidence type="ECO:0000256" key="3">
    <source>
        <dbReference type="ARBA" id="ARBA00022691"/>
    </source>
</evidence>
<dbReference type="AlphaFoldDB" id="A0A0W8G609"/>
<dbReference type="Pfam" id="PF04055">
    <property type="entry name" value="Radical_SAM"/>
    <property type="match status" value="1"/>
</dbReference>
<keyword evidence="2" id="KW-0004">4Fe-4S</keyword>
<dbReference type="Pfam" id="PF16199">
    <property type="entry name" value="Radical_SAM_C"/>
    <property type="match status" value="1"/>
</dbReference>
<keyword evidence="5" id="KW-0408">Iron</keyword>
<gene>
    <name evidence="8" type="ORF">ASZ90_001577</name>
</gene>
<dbReference type="InterPro" id="IPR023404">
    <property type="entry name" value="rSAM_horseshoe"/>
</dbReference>
<dbReference type="InterPro" id="IPR007197">
    <property type="entry name" value="rSAM"/>
</dbReference>
<dbReference type="SFLD" id="SFLDG01091">
    <property type="entry name" value="uncharacterized_CHP01210-like"/>
    <property type="match status" value="1"/>
</dbReference>
<dbReference type="SFLD" id="SFLDS00029">
    <property type="entry name" value="Radical_SAM"/>
    <property type="match status" value="1"/>
</dbReference>
<dbReference type="InterPro" id="IPR039661">
    <property type="entry name" value="ELP3"/>
</dbReference>
<dbReference type="SMART" id="SM00729">
    <property type="entry name" value="Elp3"/>
    <property type="match status" value="1"/>
</dbReference>
<dbReference type="PANTHER" id="PTHR11135:SF1">
    <property type="entry name" value="PROTEIN YHCC"/>
    <property type="match status" value="1"/>
</dbReference>
<evidence type="ECO:0000256" key="4">
    <source>
        <dbReference type="ARBA" id="ARBA00022723"/>
    </source>
</evidence>
<organism evidence="8">
    <name type="scientific">hydrocarbon metagenome</name>
    <dbReference type="NCBI Taxonomy" id="938273"/>
    <lineage>
        <taxon>unclassified sequences</taxon>
        <taxon>metagenomes</taxon>
        <taxon>ecological metagenomes</taxon>
    </lineage>
</organism>